<evidence type="ECO:0008006" key="8">
    <source>
        <dbReference type="Google" id="ProtNLM"/>
    </source>
</evidence>
<evidence type="ECO:0000256" key="2">
    <source>
        <dbReference type="ARBA" id="ARBA00022490"/>
    </source>
</evidence>
<dbReference type="PROSITE" id="PS50011">
    <property type="entry name" value="PROTEIN_KINASE_DOM"/>
    <property type="match status" value="1"/>
</dbReference>
<dbReference type="InterPro" id="IPR003124">
    <property type="entry name" value="WH2_dom"/>
</dbReference>
<evidence type="ECO:0000259" key="5">
    <source>
        <dbReference type="PROSITE" id="PS51082"/>
    </source>
</evidence>
<dbReference type="GO" id="GO:0035091">
    <property type="term" value="F:phosphatidylinositol binding"/>
    <property type="evidence" value="ECO:0007669"/>
    <property type="project" value="TreeGrafter"/>
</dbReference>
<dbReference type="Gene3D" id="1.10.510.10">
    <property type="entry name" value="Transferase(Phosphotransferase) domain 1"/>
    <property type="match status" value="1"/>
</dbReference>
<dbReference type="Proteomes" id="UP000594454">
    <property type="component" value="Chromosome 1"/>
</dbReference>
<feature type="compositionally biased region" description="Basic and acidic residues" evidence="3">
    <location>
        <begin position="350"/>
        <end position="366"/>
    </location>
</feature>
<accession>A0A7R8UAB3</accession>
<dbReference type="GO" id="GO:0003779">
    <property type="term" value="F:actin binding"/>
    <property type="evidence" value="ECO:0007669"/>
    <property type="project" value="InterPro"/>
</dbReference>
<evidence type="ECO:0000259" key="4">
    <source>
        <dbReference type="PROSITE" id="PS50011"/>
    </source>
</evidence>
<sequence>MGLIGWRIRKHYFKVLTKSQGQSGGKHLIKSSSQTHNKQHHQQSSNGSSDGGSSQSSSCELVLSWTEYGPDKYIDDKEMHSIFKSLAGLQHPYIEPLQYSACNENGALVIRKFHQQGTLKDILCMSTPKKPFLNKYGNPKGRTALSLRQVATYGRQILEALRFLHSKGMPYGHLHSGNIVIIDDTVRLLDVENIILGVPAFYRPFFVQHSKIHTPETIDVYCFGHVLFEMSMGYPLQESVARQITDCPEALKNLLEMILSKEACKSALPTLDQLAEHRFFQEYASSLSESLNTHGLDSAANSKPHFKLSMNAKEQIRIAMQKSEHRLREEQKSVKNQKRLVRVQEMMSSEEEKKKSKQKAKMEHKQAKLRQQNSLQLHNGSGGPSASPINRTDSVISVNMSNETTPAPSVQSASPLPPPPPPPTNPLESTVGTGISTSIEETDCERSALLESICKFNRGSLRKVRSND</sequence>
<name>A0A7R8UAB3_HERIL</name>
<dbReference type="GO" id="GO:0045022">
    <property type="term" value="P:early endosome to late endosome transport"/>
    <property type="evidence" value="ECO:0007669"/>
    <property type="project" value="TreeGrafter"/>
</dbReference>
<feature type="region of interest" description="Disordered" evidence="3">
    <location>
        <begin position="324"/>
        <end position="438"/>
    </location>
</feature>
<dbReference type="OrthoDB" id="41200at2759"/>
<evidence type="ECO:0000313" key="6">
    <source>
        <dbReference type="EMBL" id="CAD7077019.1"/>
    </source>
</evidence>
<dbReference type="PANTHER" id="PTHR22999:SF40">
    <property type="entry name" value="PX DOMAIN-CONTAINING PROTEIN KINASE-LIKE PROTEIN"/>
    <property type="match status" value="1"/>
</dbReference>
<dbReference type="AlphaFoldDB" id="A0A7R8UAB3"/>
<comment type="subcellular location">
    <subcellularLocation>
        <location evidence="1">Cytoplasm</location>
    </subcellularLocation>
</comment>
<reference evidence="6 7" key="1">
    <citation type="submission" date="2020-11" db="EMBL/GenBank/DDBJ databases">
        <authorList>
            <person name="Wallbank WR R."/>
            <person name="Pardo Diaz C."/>
            <person name="Kozak K."/>
            <person name="Martin S."/>
            <person name="Jiggins C."/>
            <person name="Moest M."/>
            <person name="Warren A I."/>
            <person name="Generalovic N T."/>
            <person name="Byers J.R.P. K."/>
            <person name="Montejo-Kovacevich G."/>
            <person name="Yen C E."/>
        </authorList>
    </citation>
    <scope>NUCLEOTIDE SEQUENCE [LARGE SCALE GENOMIC DNA]</scope>
</reference>
<dbReference type="GO" id="GO:0005524">
    <property type="term" value="F:ATP binding"/>
    <property type="evidence" value="ECO:0007669"/>
    <property type="project" value="InterPro"/>
</dbReference>
<evidence type="ECO:0000313" key="7">
    <source>
        <dbReference type="Proteomes" id="UP000594454"/>
    </source>
</evidence>
<dbReference type="InterPro" id="IPR011009">
    <property type="entry name" value="Kinase-like_dom_sf"/>
</dbReference>
<dbReference type="GO" id="GO:0004672">
    <property type="term" value="F:protein kinase activity"/>
    <property type="evidence" value="ECO:0007669"/>
    <property type="project" value="InterPro"/>
</dbReference>
<dbReference type="GO" id="GO:0005769">
    <property type="term" value="C:early endosome"/>
    <property type="evidence" value="ECO:0007669"/>
    <property type="project" value="TreeGrafter"/>
</dbReference>
<dbReference type="PANTHER" id="PTHR22999">
    <property type="entry name" value="PX SERINE/THREONINE KINASE PXK"/>
    <property type="match status" value="1"/>
</dbReference>
<organism evidence="6 7">
    <name type="scientific">Hermetia illucens</name>
    <name type="common">Black soldier fly</name>
    <dbReference type="NCBI Taxonomy" id="343691"/>
    <lineage>
        <taxon>Eukaryota</taxon>
        <taxon>Metazoa</taxon>
        <taxon>Ecdysozoa</taxon>
        <taxon>Arthropoda</taxon>
        <taxon>Hexapoda</taxon>
        <taxon>Insecta</taxon>
        <taxon>Pterygota</taxon>
        <taxon>Neoptera</taxon>
        <taxon>Endopterygota</taxon>
        <taxon>Diptera</taxon>
        <taxon>Brachycera</taxon>
        <taxon>Stratiomyomorpha</taxon>
        <taxon>Stratiomyidae</taxon>
        <taxon>Hermetiinae</taxon>
        <taxon>Hermetia</taxon>
    </lineage>
</organism>
<dbReference type="GO" id="GO:0006622">
    <property type="term" value="P:protein targeting to lysosome"/>
    <property type="evidence" value="ECO:0007669"/>
    <property type="project" value="TreeGrafter"/>
</dbReference>
<dbReference type="GO" id="GO:0005886">
    <property type="term" value="C:plasma membrane"/>
    <property type="evidence" value="ECO:0007669"/>
    <property type="project" value="TreeGrafter"/>
</dbReference>
<dbReference type="PROSITE" id="PS51082">
    <property type="entry name" value="WH2"/>
    <property type="match status" value="1"/>
</dbReference>
<feature type="compositionally biased region" description="Pro residues" evidence="3">
    <location>
        <begin position="415"/>
        <end position="425"/>
    </location>
</feature>
<dbReference type="SMART" id="SM00220">
    <property type="entry name" value="S_TKc"/>
    <property type="match status" value="1"/>
</dbReference>
<gene>
    <name evidence="6" type="ORF">HERILL_LOCUS397</name>
</gene>
<dbReference type="EMBL" id="LR899009">
    <property type="protein sequence ID" value="CAD7077019.1"/>
    <property type="molecule type" value="Genomic_DNA"/>
</dbReference>
<dbReference type="InterPro" id="IPR000719">
    <property type="entry name" value="Prot_kinase_dom"/>
</dbReference>
<dbReference type="InParanoid" id="A0A7R8UAB3"/>
<feature type="compositionally biased region" description="Basic and acidic residues" evidence="3">
    <location>
        <begin position="324"/>
        <end position="333"/>
    </location>
</feature>
<dbReference type="FunFam" id="1.10.510.10:FF:000830">
    <property type="entry name" value="PX domain-containing serine/threonine kinase"/>
    <property type="match status" value="1"/>
</dbReference>
<feature type="compositionally biased region" description="Polar residues" evidence="3">
    <location>
        <begin position="369"/>
        <end position="379"/>
    </location>
</feature>
<dbReference type="InterPro" id="IPR051837">
    <property type="entry name" value="SortingNexin/PXDomain-PKLike"/>
</dbReference>
<feature type="compositionally biased region" description="Low complexity" evidence="3">
    <location>
        <begin position="31"/>
        <end position="55"/>
    </location>
</feature>
<dbReference type="GO" id="GO:0043271">
    <property type="term" value="P:negative regulation of monoatomic ion transport"/>
    <property type="evidence" value="ECO:0007669"/>
    <property type="project" value="TreeGrafter"/>
</dbReference>
<dbReference type="Pfam" id="PF07714">
    <property type="entry name" value="PK_Tyr_Ser-Thr"/>
    <property type="match status" value="1"/>
</dbReference>
<dbReference type="SUPFAM" id="SSF56112">
    <property type="entry name" value="Protein kinase-like (PK-like)"/>
    <property type="match status" value="1"/>
</dbReference>
<dbReference type="FunCoup" id="A0A7R8UAB3">
    <property type="interactions" value="1149"/>
</dbReference>
<feature type="domain" description="WH2" evidence="5">
    <location>
        <begin position="445"/>
        <end position="464"/>
    </location>
</feature>
<keyword evidence="7" id="KW-1185">Reference proteome</keyword>
<feature type="region of interest" description="Disordered" evidence="3">
    <location>
        <begin position="22"/>
        <end position="55"/>
    </location>
</feature>
<proteinExistence type="predicted"/>
<protein>
    <recommendedName>
        <fullName evidence="8">Protein kinase domain-containing protein</fullName>
    </recommendedName>
</protein>
<dbReference type="InterPro" id="IPR001245">
    <property type="entry name" value="Ser-Thr/Tyr_kinase_cat_dom"/>
</dbReference>
<feature type="compositionally biased region" description="Polar residues" evidence="3">
    <location>
        <begin position="387"/>
        <end position="405"/>
    </location>
</feature>
<feature type="domain" description="Protein kinase" evidence="4">
    <location>
        <begin position="1"/>
        <end position="318"/>
    </location>
</feature>
<evidence type="ECO:0000256" key="1">
    <source>
        <dbReference type="ARBA" id="ARBA00004496"/>
    </source>
</evidence>
<dbReference type="GO" id="GO:0005770">
    <property type="term" value="C:late endosome"/>
    <property type="evidence" value="ECO:0007669"/>
    <property type="project" value="TreeGrafter"/>
</dbReference>
<dbReference type="GO" id="GO:0008333">
    <property type="term" value="P:endosome to lysosome transport"/>
    <property type="evidence" value="ECO:0007669"/>
    <property type="project" value="TreeGrafter"/>
</dbReference>
<evidence type="ECO:0000256" key="3">
    <source>
        <dbReference type="SAM" id="MobiDB-lite"/>
    </source>
</evidence>
<keyword evidence="2" id="KW-0963">Cytoplasm</keyword>